<organism evidence="2 3">
    <name type="scientific">Neisseria canis</name>
    <dbReference type="NCBI Taxonomy" id="493"/>
    <lineage>
        <taxon>Bacteria</taxon>
        <taxon>Pseudomonadati</taxon>
        <taxon>Pseudomonadota</taxon>
        <taxon>Betaproteobacteria</taxon>
        <taxon>Neisseriales</taxon>
        <taxon>Neisseriaceae</taxon>
        <taxon>Neisseria</taxon>
    </lineage>
</organism>
<protein>
    <submittedName>
        <fullName evidence="2">Poly(Beta-D-mannuronate) C5 epimerase 7</fullName>
        <ecNumber evidence="2">5.1.3.-</ecNumber>
    </submittedName>
</protein>
<dbReference type="Proteomes" id="UP000279284">
    <property type="component" value="Chromosome"/>
</dbReference>
<dbReference type="OrthoDB" id="8607760at2"/>
<sequence length="813" mass="88932">MNETILHPINQTISENTVKETEIILSAAEETPLLPTNTTQEQPFQPQSPAASNAPTSANSEQSSTTDQALLASEVESVEPAAASGFGAAKILGGLGALGAITALASGGGGGGGGDDAPKKNNKTENPAEKDDKKTGQPDNPQMPEQNTQPPASAKEQPDTHRKPESPPETSPIQPAVLTTRILYKDGSVLTHKGSVDNPFQTGMLKYSEGNPILQSHNKTASPSKEKIASLETYIANNSDFSNKNIISSYGKDTDGDGLIDLKDPYPNSWNVSDRDLRIFATLAYEDESSLKAIFNDQSIEVIEQINRNPKKFNGQADVAELIQHWHLLKVHNSNDIVESGLDYAIFGNGKTEKGYENIVVAFRGSSNVGDWTANGKLGLLKIAPGQVKDLQYAIKDIQSFNAEKIYSTGHSLGGYLSQYFVAHNIQSTPGLKEYFVRNTLFNPAKLKSGVISDLFSWFGSEANKGLKNAEKNTEKFLEEYIWDNGEQHKKTTSFVIKGEWVGDILGTYKNTVFFEDSGKHNMVSFYNKNRKMQQYFTQGYRTDTHYQNIDTDKDGLTDIQEYKIDTNPNLADSDGDGFSDGIEIKLASNASDSEITPYTTDSPLIETDDRPFIAIVQTEDDKGRIIGIKGIEMQAGQLDGEIVYTPSGKEFDLADSGFDWSAFESQSAAKGLAFLNGTSGNDTLQGSKGNDYLWGNLGKDTLIGGEGNDTFAFKASDIRQGEADIIKDFHPQEDYLDLSGLRSLFEDRSQGFKWSDVLVNDKEIFNEALSSLHFNSQEQTLSYRKAGAKEGIVFAQFDAEHHVNIGSEHLIG</sequence>
<dbReference type="Pfam" id="PF00353">
    <property type="entry name" value="HemolysinCabind"/>
    <property type="match status" value="1"/>
</dbReference>
<dbReference type="GO" id="GO:0016853">
    <property type="term" value="F:isomerase activity"/>
    <property type="evidence" value="ECO:0007669"/>
    <property type="project" value="UniProtKB-KW"/>
</dbReference>
<dbReference type="KEGG" id="nci:NCTC10296_01688"/>
<proteinExistence type="predicted"/>
<dbReference type="SUPFAM" id="SSF51120">
    <property type="entry name" value="beta-Roll"/>
    <property type="match status" value="1"/>
</dbReference>
<dbReference type="PROSITE" id="PS00330">
    <property type="entry name" value="HEMOLYSIN_CALCIUM"/>
    <property type="match status" value="1"/>
</dbReference>
<dbReference type="InterPro" id="IPR018511">
    <property type="entry name" value="Hemolysin-typ_Ca-bd_CS"/>
</dbReference>
<evidence type="ECO:0000256" key="1">
    <source>
        <dbReference type="SAM" id="MobiDB-lite"/>
    </source>
</evidence>
<keyword evidence="3" id="KW-1185">Reference proteome</keyword>
<dbReference type="Pfam" id="PF26363">
    <property type="entry name" value="Phospholipase-like"/>
    <property type="match status" value="1"/>
</dbReference>
<dbReference type="SUPFAM" id="SSF53474">
    <property type="entry name" value="alpha/beta-Hydrolases"/>
    <property type="match status" value="1"/>
</dbReference>
<feature type="compositionally biased region" description="Basic and acidic residues" evidence="1">
    <location>
        <begin position="156"/>
        <end position="166"/>
    </location>
</feature>
<gene>
    <name evidence="2" type="primary">algE7</name>
    <name evidence="2" type="ORF">NCTC10296_01688</name>
</gene>
<dbReference type="AlphaFoldDB" id="A0A1X3CTC9"/>
<feature type="compositionally biased region" description="Polar residues" evidence="1">
    <location>
        <begin position="137"/>
        <end position="151"/>
    </location>
</feature>
<feature type="region of interest" description="Disordered" evidence="1">
    <location>
        <begin position="108"/>
        <end position="176"/>
    </location>
</feature>
<reference evidence="2 3" key="1">
    <citation type="submission" date="2018-12" db="EMBL/GenBank/DDBJ databases">
        <authorList>
            <consortium name="Pathogen Informatics"/>
        </authorList>
    </citation>
    <scope>NUCLEOTIDE SEQUENCE [LARGE SCALE GENOMIC DNA]</scope>
    <source>
        <strain evidence="2 3">NCTC10296</strain>
    </source>
</reference>
<accession>A0A1X3CTC9</accession>
<dbReference type="Gene3D" id="2.150.10.10">
    <property type="entry name" value="Serralysin-like metalloprotease, C-terminal"/>
    <property type="match status" value="1"/>
</dbReference>
<dbReference type="STRING" id="493.BWD07_10115"/>
<dbReference type="GO" id="GO:0005615">
    <property type="term" value="C:extracellular space"/>
    <property type="evidence" value="ECO:0007669"/>
    <property type="project" value="InterPro"/>
</dbReference>
<dbReference type="RefSeq" id="WP_085417296.1">
    <property type="nucleotide sequence ID" value="NZ_CAUJPY010000009.1"/>
</dbReference>
<evidence type="ECO:0000313" key="2">
    <source>
        <dbReference type="EMBL" id="VEF02230.1"/>
    </source>
</evidence>
<evidence type="ECO:0000313" key="3">
    <source>
        <dbReference type="Proteomes" id="UP000279284"/>
    </source>
</evidence>
<feature type="region of interest" description="Disordered" evidence="1">
    <location>
        <begin position="30"/>
        <end position="68"/>
    </location>
</feature>
<dbReference type="InterPro" id="IPR029058">
    <property type="entry name" value="AB_hydrolase_fold"/>
</dbReference>
<feature type="compositionally biased region" description="Low complexity" evidence="1">
    <location>
        <begin position="40"/>
        <end position="61"/>
    </location>
</feature>
<dbReference type="PRINTS" id="PR00313">
    <property type="entry name" value="CABNDNGRPT"/>
</dbReference>
<dbReference type="GO" id="GO:0005509">
    <property type="term" value="F:calcium ion binding"/>
    <property type="evidence" value="ECO:0007669"/>
    <property type="project" value="InterPro"/>
</dbReference>
<name>A0A1X3CTC9_9NEIS</name>
<keyword evidence="2" id="KW-0413">Isomerase</keyword>
<dbReference type="EMBL" id="LR134313">
    <property type="protein sequence ID" value="VEF02230.1"/>
    <property type="molecule type" value="Genomic_DNA"/>
</dbReference>
<dbReference type="Gene3D" id="3.40.50.1820">
    <property type="entry name" value="alpha/beta hydrolase"/>
    <property type="match status" value="1"/>
</dbReference>
<dbReference type="InterPro" id="IPR001343">
    <property type="entry name" value="Hemolysn_Ca-bd"/>
</dbReference>
<dbReference type="EC" id="5.1.3.-" evidence="2"/>
<dbReference type="InterPro" id="IPR011049">
    <property type="entry name" value="Serralysin-like_metalloprot_C"/>
</dbReference>
<feature type="compositionally biased region" description="Basic and acidic residues" evidence="1">
    <location>
        <begin position="116"/>
        <end position="136"/>
    </location>
</feature>